<evidence type="ECO:0000313" key="2">
    <source>
        <dbReference type="Proteomes" id="UP000789920"/>
    </source>
</evidence>
<evidence type="ECO:0000313" key="1">
    <source>
        <dbReference type="EMBL" id="CAG8526583.1"/>
    </source>
</evidence>
<dbReference type="EMBL" id="CAJVQC010003417">
    <property type="protein sequence ID" value="CAG8526583.1"/>
    <property type="molecule type" value="Genomic_DNA"/>
</dbReference>
<protein>
    <submittedName>
        <fullName evidence="1">30864_t:CDS:1</fullName>
    </submittedName>
</protein>
<gene>
    <name evidence="1" type="ORF">RPERSI_LOCUS2946</name>
</gene>
<comment type="caution">
    <text evidence="1">The sequence shown here is derived from an EMBL/GenBank/DDBJ whole genome shotgun (WGS) entry which is preliminary data.</text>
</comment>
<dbReference type="Proteomes" id="UP000789920">
    <property type="component" value="Unassembled WGS sequence"/>
</dbReference>
<feature type="non-terminal residue" evidence="1">
    <location>
        <position position="1"/>
    </location>
</feature>
<proteinExistence type="predicted"/>
<name>A0ACA9LF81_9GLOM</name>
<organism evidence="1 2">
    <name type="scientific">Racocetra persica</name>
    <dbReference type="NCBI Taxonomy" id="160502"/>
    <lineage>
        <taxon>Eukaryota</taxon>
        <taxon>Fungi</taxon>
        <taxon>Fungi incertae sedis</taxon>
        <taxon>Mucoromycota</taxon>
        <taxon>Glomeromycotina</taxon>
        <taxon>Glomeromycetes</taxon>
        <taxon>Diversisporales</taxon>
        <taxon>Gigasporaceae</taxon>
        <taxon>Racocetra</taxon>
    </lineage>
</organism>
<keyword evidence="2" id="KW-1185">Reference proteome</keyword>
<reference evidence="1" key="1">
    <citation type="submission" date="2021-06" db="EMBL/GenBank/DDBJ databases">
        <authorList>
            <person name="Kallberg Y."/>
            <person name="Tangrot J."/>
            <person name="Rosling A."/>
        </authorList>
    </citation>
    <scope>NUCLEOTIDE SEQUENCE</scope>
    <source>
        <strain evidence="1">MA461A</strain>
    </source>
</reference>
<accession>A0ACA9LF81</accession>
<sequence length="89" mass="10106">KLMVADNPYLNKLIGLNLSTITNINITNTLVNLSTDLEALRQENKELCKIIKKTDDVLYQKELVLPEPIQTLKQAEEAIQRRLAKTATE</sequence>